<name>A0A0D2HGX1_9EURO</name>
<dbReference type="Proteomes" id="UP000053411">
    <property type="component" value="Unassembled WGS sequence"/>
</dbReference>
<dbReference type="RefSeq" id="XP_016635298.1">
    <property type="nucleotide sequence ID" value="XM_016773241.1"/>
</dbReference>
<feature type="region of interest" description="Disordered" evidence="1">
    <location>
        <begin position="1"/>
        <end position="37"/>
    </location>
</feature>
<organism evidence="4 5">
    <name type="scientific">Fonsecaea multimorphosa CBS 102226</name>
    <dbReference type="NCBI Taxonomy" id="1442371"/>
    <lineage>
        <taxon>Eukaryota</taxon>
        <taxon>Fungi</taxon>
        <taxon>Dikarya</taxon>
        <taxon>Ascomycota</taxon>
        <taxon>Pezizomycotina</taxon>
        <taxon>Eurotiomycetes</taxon>
        <taxon>Chaetothyriomycetidae</taxon>
        <taxon>Chaetothyriales</taxon>
        <taxon>Herpotrichiellaceae</taxon>
        <taxon>Fonsecaea</taxon>
    </lineage>
</organism>
<sequence>MTRGNQREKAREKNLKDQAGQKKKNTQSGTEFQRTKEAQAAIMREKQAKGGLIATLQSGIKPFWPLLFTFILPRAINYYSALKTAYRTRAPPRPLPKRTSRGLNALFASICVFLYLSWPLKGDVRDHNVFVVTQSRLSVPTDVLFERLALVRENGILTAADEALRAKLTSPALRQLYLRFGPSTLRDCPFCHPDDPMSYLLYHLPTNCVLPHLFHIFSLGLATSEAVAGYEASTWRRAAIPAALVLAATDMFLTSTYTPAVAISTTAPGGIFWLACTARYLSLCIFDMCAALCIYVSATGRFSYLFFPLSTAAAHNDPELSRRRTDELLTQANLALQLAATNLRAYSIARNAVVRNRTLKDRDDAYWRAVVAVESTGAPAGADGDVDDDTLYEDEEVQAAIARAYGTGAINIATVKREAEAFVRHATRGLDAPTTQNPTPNR</sequence>
<feature type="domain" description="Small EDRK-rich factor-like N-terminal" evidence="3">
    <location>
        <begin position="1"/>
        <end position="36"/>
    </location>
</feature>
<dbReference type="PANTHER" id="PTHR39470:SF1">
    <property type="entry name" value="CHORISMATE SYNTHASE PROTEIN"/>
    <property type="match status" value="1"/>
</dbReference>
<evidence type="ECO:0000259" key="3">
    <source>
        <dbReference type="Pfam" id="PF04419"/>
    </source>
</evidence>
<protein>
    <recommendedName>
        <fullName evidence="3">Small EDRK-rich factor-like N-terminal domain-containing protein</fullName>
    </recommendedName>
</protein>
<dbReference type="Pfam" id="PF04419">
    <property type="entry name" value="SERF-like_N"/>
    <property type="match status" value="1"/>
</dbReference>
<evidence type="ECO:0000256" key="2">
    <source>
        <dbReference type="SAM" id="Phobius"/>
    </source>
</evidence>
<feature type="transmembrane region" description="Helical" evidence="2">
    <location>
        <begin position="242"/>
        <end position="265"/>
    </location>
</feature>
<evidence type="ECO:0000256" key="1">
    <source>
        <dbReference type="SAM" id="MobiDB-lite"/>
    </source>
</evidence>
<accession>A0A0D2HGX1</accession>
<dbReference type="STRING" id="1442371.A0A0D2HGX1"/>
<dbReference type="VEuPathDB" id="FungiDB:Z520_02728"/>
<keyword evidence="2" id="KW-0472">Membrane</keyword>
<proteinExistence type="predicted"/>
<dbReference type="OrthoDB" id="4218123at2759"/>
<gene>
    <name evidence="4" type="ORF">Z520_02728</name>
</gene>
<feature type="compositionally biased region" description="Basic and acidic residues" evidence="1">
    <location>
        <begin position="1"/>
        <end position="20"/>
    </location>
</feature>
<keyword evidence="2" id="KW-1133">Transmembrane helix</keyword>
<evidence type="ECO:0000313" key="5">
    <source>
        <dbReference type="Proteomes" id="UP000053411"/>
    </source>
</evidence>
<keyword evidence="5" id="KW-1185">Reference proteome</keyword>
<reference evidence="4 5" key="1">
    <citation type="submission" date="2015-01" db="EMBL/GenBank/DDBJ databases">
        <title>The Genome Sequence of Fonsecaea multimorphosa CBS 102226.</title>
        <authorList>
            <consortium name="The Broad Institute Genomics Platform"/>
            <person name="Cuomo C."/>
            <person name="de Hoog S."/>
            <person name="Gorbushina A."/>
            <person name="Stielow B."/>
            <person name="Teixiera M."/>
            <person name="Abouelleil A."/>
            <person name="Chapman S.B."/>
            <person name="Priest M."/>
            <person name="Young S.K."/>
            <person name="Wortman J."/>
            <person name="Nusbaum C."/>
            <person name="Birren B."/>
        </authorList>
    </citation>
    <scope>NUCLEOTIDE SEQUENCE [LARGE SCALE GENOMIC DNA]</scope>
    <source>
        <strain evidence="4 5">CBS 102226</strain>
    </source>
</reference>
<dbReference type="EMBL" id="KN848065">
    <property type="protein sequence ID" value="KIY01176.1"/>
    <property type="molecule type" value="Genomic_DNA"/>
</dbReference>
<dbReference type="GeneID" id="27708474"/>
<dbReference type="InterPro" id="IPR007513">
    <property type="entry name" value="SERF-like_N"/>
</dbReference>
<feature type="transmembrane region" description="Helical" evidence="2">
    <location>
        <begin position="103"/>
        <end position="120"/>
    </location>
</feature>
<keyword evidence="2" id="KW-0812">Transmembrane</keyword>
<evidence type="ECO:0000313" key="4">
    <source>
        <dbReference type="EMBL" id="KIY01176.1"/>
    </source>
</evidence>
<dbReference type="AlphaFoldDB" id="A0A0D2HGX1"/>
<feature type="transmembrane region" description="Helical" evidence="2">
    <location>
        <begin position="271"/>
        <end position="296"/>
    </location>
</feature>
<dbReference type="PANTHER" id="PTHR39470">
    <property type="entry name" value="CHROMOSOME 10, WHOLE GENOME SHOTGUN SEQUENCE"/>
    <property type="match status" value="1"/>
</dbReference>